<dbReference type="AlphaFoldDB" id="T0RBF1"/>
<sequence length="154" mass="16773">MVSKIHSPTADILHKAFGAWITDAVANGLVSPTAMDAAGLPLYFRSQDEVHVATADVPELALTALEMISLKMPYENVAAVINFFSVIMKSALMAHLTADERANPALHDALEASLRRHLDVPVEVDGDLQPLYKNVTIDYMSLPQLVSMRNVAYA</sequence>
<reference evidence="1 2" key="1">
    <citation type="submission" date="2012-04" db="EMBL/GenBank/DDBJ databases">
        <title>The Genome Sequence of Saprolegnia declina VS20.</title>
        <authorList>
            <consortium name="The Broad Institute Genome Sequencing Platform"/>
            <person name="Russ C."/>
            <person name="Nusbaum C."/>
            <person name="Tyler B."/>
            <person name="van West P."/>
            <person name="Dieguez-Uribeondo J."/>
            <person name="de Bruijn I."/>
            <person name="Tripathy S."/>
            <person name="Jiang R."/>
            <person name="Young S.K."/>
            <person name="Zeng Q."/>
            <person name="Gargeya S."/>
            <person name="Fitzgerald M."/>
            <person name="Haas B."/>
            <person name="Abouelleil A."/>
            <person name="Alvarado L."/>
            <person name="Arachchi H.M."/>
            <person name="Berlin A."/>
            <person name="Chapman S.B."/>
            <person name="Goldberg J."/>
            <person name="Griggs A."/>
            <person name="Gujja S."/>
            <person name="Hansen M."/>
            <person name="Howarth C."/>
            <person name="Imamovic A."/>
            <person name="Larimer J."/>
            <person name="McCowen C."/>
            <person name="Montmayeur A."/>
            <person name="Murphy C."/>
            <person name="Neiman D."/>
            <person name="Pearson M."/>
            <person name="Priest M."/>
            <person name="Roberts A."/>
            <person name="Saif S."/>
            <person name="Shea T."/>
            <person name="Sisk P."/>
            <person name="Sykes S."/>
            <person name="Wortman J."/>
            <person name="Nusbaum C."/>
            <person name="Birren B."/>
        </authorList>
    </citation>
    <scope>NUCLEOTIDE SEQUENCE [LARGE SCALE GENOMIC DNA]</scope>
    <source>
        <strain evidence="1 2">VS20</strain>
    </source>
</reference>
<dbReference type="OrthoDB" id="68782at2759"/>
<organism evidence="1 2">
    <name type="scientific">Saprolegnia diclina (strain VS20)</name>
    <dbReference type="NCBI Taxonomy" id="1156394"/>
    <lineage>
        <taxon>Eukaryota</taxon>
        <taxon>Sar</taxon>
        <taxon>Stramenopiles</taxon>
        <taxon>Oomycota</taxon>
        <taxon>Saprolegniomycetes</taxon>
        <taxon>Saprolegniales</taxon>
        <taxon>Saprolegniaceae</taxon>
        <taxon>Saprolegnia</taxon>
    </lineage>
</organism>
<gene>
    <name evidence="1" type="ORF">SDRG_15300</name>
</gene>
<name>T0RBF1_SAPDV</name>
<dbReference type="GeneID" id="19956027"/>
<proteinExistence type="predicted"/>
<dbReference type="VEuPathDB" id="FungiDB:SDRG_15300"/>
<dbReference type="InParanoid" id="T0RBF1"/>
<dbReference type="EMBL" id="JH767219">
    <property type="protein sequence ID" value="EQC26877.1"/>
    <property type="molecule type" value="Genomic_DNA"/>
</dbReference>
<dbReference type="Proteomes" id="UP000030762">
    <property type="component" value="Unassembled WGS sequence"/>
</dbReference>
<keyword evidence="2" id="KW-1185">Reference proteome</keyword>
<accession>T0RBF1</accession>
<protein>
    <submittedName>
        <fullName evidence="1">Uncharacterized protein</fullName>
    </submittedName>
</protein>
<evidence type="ECO:0000313" key="2">
    <source>
        <dbReference type="Proteomes" id="UP000030762"/>
    </source>
</evidence>
<evidence type="ECO:0000313" key="1">
    <source>
        <dbReference type="EMBL" id="EQC26877.1"/>
    </source>
</evidence>
<dbReference type="RefSeq" id="XP_008619690.1">
    <property type="nucleotide sequence ID" value="XM_008621468.1"/>
</dbReference>